<feature type="compositionally biased region" description="Basic and acidic residues" evidence="1">
    <location>
        <begin position="362"/>
        <end position="378"/>
    </location>
</feature>
<feature type="compositionally biased region" description="Low complexity" evidence="1">
    <location>
        <begin position="315"/>
        <end position="326"/>
    </location>
</feature>
<feature type="compositionally biased region" description="Low complexity" evidence="1">
    <location>
        <begin position="1310"/>
        <end position="1324"/>
    </location>
</feature>
<feature type="compositionally biased region" description="Basic and acidic residues" evidence="1">
    <location>
        <begin position="1126"/>
        <end position="1137"/>
    </location>
</feature>
<feature type="compositionally biased region" description="Low complexity" evidence="1">
    <location>
        <begin position="1200"/>
        <end position="1212"/>
    </location>
</feature>
<dbReference type="EMBL" id="DF977487">
    <property type="protein sequence ID" value="GAP90242.2"/>
    <property type="molecule type" value="Genomic_DNA"/>
</dbReference>
<feature type="compositionally biased region" description="Polar residues" evidence="1">
    <location>
        <begin position="814"/>
        <end position="827"/>
    </location>
</feature>
<dbReference type="OMA" id="GSHIENP"/>
<feature type="compositionally biased region" description="Basic and acidic residues" evidence="1">
    <location>
        <begin position="1055"/>
        <end position="1075"/>
    </location>
</feature>
<sequence length="1453" mass="156385">MAPNYALYGGFTVNDALAAAGEPPYPWRFQDGEPGIDFFNRPPQDCPAVFSTLGGKRPFRSVANPTVERDGTFWWAAEIQRVGEELRRNLPDECRHISYPRSFQELYLYFDAHDIYYRGAQNLFNVISALAQENEYAVSCVAREQIAQAEKYTPLFQLLVADILESHDAQARLLTWDKEKQGDILSVLTVDELKRFPRYPMYSQHLLCAIKNILESHHEDLQKGVPLSRPTPLDYQVRAYIAKQLACLRNELRTAEAIGDPFMDKFEIPNKIVNGILIADGTSKTATRVARNKEILASASHVTQQKVPQNDGANSSPPSDAVSAVSTGDARSGLNDGVKNPFPPKRSSSAPSFGGSLALSPRADDVPVQHSCKAREKVIGAQNLNSPPTPAPNSRAQPVPVSDHHNMNRQPSPIADQNTIDQQPSSVMDQHNMDRQLSPGQSQMADTRPHRSSSTRVSGQPTMVSMLPQGPPHMPPQLPSHIPPYMQPHMPHSSLMPCAYPLHGSPMNYHQPTYAQSQQLQRFPYNPRPLTTQQPCFVQTHHRVGAGVYTVDMAPPYTQAQPGCEGTGPGRWQPDTRNNGNAVWRRAEPNNGYSTSSSYRRESGSSYRRESGSSHRRESDRRWDNQSHNTGWGQTQGYQGQGINMPPPTTALVPQSGMVPGGLNGNRAIVVDELNQQGRANIDVQRHVPSYRGGNTGDVLAPSLEQRNGADRGEQTGTGVNYGTVRMKPENSRPSIDAPWSREMQNTASLPGPGNGSVRFPSAVDASQQMGVPQGVGQGTQTIRSTADFGQQTDVIGQPFIEGLNGGRLGGNRQNSQGSWSGRQQRGFSGGKNGQGKNGKKKTNKKNRNQGQKETPPENVPATAIHRPMGGEPFPAYQDVMSNPPSIPRENPNGHANQPSPNKRILSDASNAGSVSSAHVSRLNPGAVDFVPPSASNTMSWRSQGQMTPEKVGNYVSGPSSPTAQRPASAQPLAIKKIDTGKSIPGGISAEDTSTEGTPLLTPASKDTFTSSEVERVDVNGQGEDASTSSDKEEVDVKGKAKAEATIITAAGNDKSSETLTDKPINHATHAEPKADPGAANVTDTASSITAIAPAEDDKANVSPIKDKPTVRDSKNNGSPSVKNTKRTESPSVKDTEASGSPSVKGTKKGKSQSVKDIKRSESPSVKDTKRNESPNVKRGKSKMSSDVVKEPNPTPAPVAEASATNTTAAAAPSRGKKKPRFTKTKAPKPAPPTSMVVIGTRAPSGGSSKPEQVANELEAKAPEEPKKEAKELATKKENEAPKPKSNNVWAPKPQAQIEERRPQQQRSEVTATTAAQQSSSATPRSPPRSPLPLTPRVVLPPLIAQEDFPMLPPPPPRPASASASRSSRGLAPVPLISAWARVGPGTSAPAPTAPPTVSPATAAKGGRRAKPRPGNTTSPASGPEQEQEPADPRDRKGVSHKYTNKNRLSYEL</sequence>
<evidence type="ECO:0000256" key="1">
    <source>
        <dbReference type="SAM" id="MobiDB-lite"/>
    </source>
</evidence>
<feature type="compositionally biased region" description="Polar residues" evidence="1">
    <location>
        <begin position="452"/>
        <end position="462"/>
    </location>
</feature>
<feature type="compositionally biased region" description="Polar residues" evidence="1">
    <location>
        <begin position="908"/>
        <end position="919"/>
    </location>
</feature>
<feature type="compositionally biased region" description="Basic residues" evidence="1">
    <location>
        <begin position="838"/>
        <end position="848"/>
    </location>
</feature>
<feature type="compositionally biased region" description="Basic and acidic residues" evidence="1">
    <location>
        <begin position="1030"/>
        <end position="1043"/>
    </location>
</feature>
<dbReference type="STRING" id="77044.A0A1W2TPC2"/>
<dbReference type="OrthoDB" id="3941926at2759"/>
<feature type="region of interest" description="Disordered" evidence="1">
    <location>
        <begin position="1382"/>
        <end position="1453"/>
    </location>
</feature>
<feature type="compositionally biased region" description="Basic and acidic residues" evidence="1">
    <location>
        <begin position="1258"/>
        <end position="1283"/>
    </location>
</feature>
<proteinExistence type="predicted"/>
<feature type="compositionally biased region" description="Polar residues" evidence="1">
    <location>
        <begin position="300"/>
        <end position="314"/>
    </location>
</feature>
<name>A0A1W2TPC2_ROSNE</name>
<feature type="compositionally biased region" description="Low complexity" evidence="1">
    <location>
        <begin position="1360"/>
        <end position="1369"/>
    </location>
</feature>
<feature type="compositionally biased region" description="Polar residues" evidence="1">
    <location>
        <begin position="382"/>
        <end position="396"/>
    </location>
</feature>
<feature type="region of interest" description="Disordered" evidence="1">
    <location>
        <begin position="300"/>
        <end position="462"/>
    </location>
</feature>
<feature type="compositionally biased region" description="Polar residues" evidence="1">
    <location>
        <begin position="408"/>
        <end position="429"/>
    </location>
</feature>
<feature type="compositionally biased region" description="Basic residues" evidence="1">
    <location>
        <begin position="1215"/>
        <end position="1227"/>
    </location>
</feature>
<protein>
    <submittedName>
        <fullName evidence="2">Uncharacterized protein</fullName>
    </submittedName>
</protein>
<feature type="compositionally biased region" description="Basic and acidic residues" evidence="1">
    <location>
        <begin position="599"/>
        <end position="625"/>
    </location>
</feature>
<feature type="compositionally biased region" description="Basic and acidic residues" evidence="1">
    <location>
        <begin position="1154"/>
        <end position="1173"/>
    </location>
</feature>
<feature type="compositionally biased region" description="Pro residues" evidence="1">
    <location>
        <begin position="1325"/>
        <end position="1334"/>
    </location>
</feature>
<feature type="compositionally biased region" description="Basic and acidic residues" evidence="1">
    <location>
        <begin position="1096"/>
        <end position="1115"/>
    </location>
</feature>
<organism evidence="2">
    <name type="scientific">Rosellinia necatrix</name>
    <name type="common">White root-rot fungus</name>
    <dbReference type="NCBI Taxonomy" id="77044"/>
    <lineage>
        <taxon>Eukaryota</taxon>
        <taxon>Fungi</taxon>
        <taxon>Dikarya</taxon>
        <taxon>Ascomycota</taxon>
        <taxon>Pezizomycotina</taxon>
        <taxon>Sordariomycetes</taxon>
        <taxon>Xylariomycetidae</taxon>
        <taxon>Xylariales</taxon>
        <taxon>Xylariaceae</taxon>
        <taxon>Rosellinia</taxon>
    </lineage>
</organism>
<accession>A0A1W2TPC2</accession>
<feature type="compositionally biased region" description="Gly residues" evidence="1">
    <location>
        <begin position="828"/>
        <end position="837"/>
    </location>
</feature>
<feature type="compositionally biased region" description="Polar residues" evidence="1">
    <location>
        <begin position="957"/>
        <end position="968"/>
    </location>
</feature>
<dbReference type="Proteomes" id="UP000054516">
    <property type="component" value="Unassembled WGS sequence"/>
</dbReference>
<feature type="compositionally biased region" description="Polar residues" evidence="1">
    <location>
        <begin position="934"/>
        <end position="947"/>
    </location>
</feature>
<gene>
    <name evidence="2" type="ORF">SAMD00023353_4200990</name>
</gene>
<evidence type="ECO:0000313" key="3">
    <source>
        <dbReference type="Proteomes" id="UP000054516"/>
    </source>
</evidence>
<feature type="region of interest" description="Disordered" evidence="1">
    <location>
        <begin position="800"/>
        <end position="1370"/>
    </location>
</feature>
<evidence type="ECO:0000313" key="2">
    <source>
        <dbReference type="EMBL" id="GAP90242.2"/>
    </source>
</evidence>
<keyword evidence="3" id="KW-1185">Reference proteome</keyword>
<feature type="region of interest" description="Disordered" evidence="1">
    <location>
        <begin position="559"/>
        <end position="649"/>
    </location>
</feature>
<reference evidence="2" key="1">
    <citation type="submission" date="2016-03" db="EMBL/GenBank/DDBJ databases">
        <title>Draft genome sequence of Rosellinia necatrix.</title>
        <authorList>
            <person name="Kanematsu S."/>
        </authorList>
    </citation>
    <scope>NUCLEOTIDE SEQUENCE [LARGE SCALE GENOMIC DNA]</scope>
    <source>
        <strain evidence="2">W97</strain>
    </source>
</reference>
<feature type="compositionally biased region" description="Low complexity" evidence="1">
    <location>
        <begin position="630"/>
        <end position="642"/>
    </location>
</feature>